<keyword evidence="4" id="KW-1185">Reference proteome</keyword>
<dbReference type="Proteomes" id="UP001056386">
    <property type="component" value="Chromosome 2"/>
</dbReference>
<dbReference type="GeneID" id="45699129"/>
<dbReference type="AlphaFoldDB" id="A0AAQ0BRY4"/>
<organism evidence="1 3">
    <name type="scientific">Burkholderia glumae</name>
    <name type="common">Pseudomonas glumae</name>
    <dbReference type="NCBI Taxonomy" id="337"/>
    <lineage>
        <taxon>Bacteria</taxon>
        <taxon>Pseudomonadati</taxon>
        <taxon>Pseudomonadota</taxon>
        <taxon>Betaproteobacteria</taxon>
        <taxon>Burkholderiales</taxon>
        <taxon>Burkholderiaceae</taxon>
        <taxon>Burkholderia</taxon>
    </lineage>
</organism>
<evidence type="ECO:0000313" key="3">
    <source>
        <dbReference type="Proteomes" id="UP000594892"/>
    </source>
</evidence>
<evidence type="ECO:0000313" key="2">
    <source>
        <dbReference type="EMBL" id="USS42383.1"/>
    </source>
</evidence>
<protein>
    <submittedName>
        <fullName evidence="1">Uncharacterized protein</fullName>
    </submittedName>
</protein>
<dbReference type="Proteomes" id="UP000594892">
    <property type="component" value="Chromosome 1"/>
</dbReference>
<gene>
    <name evidence="1" type="ORF">I6H06_07510</name>
    <name evidence="2" type="ORF">NFI99_09195</name>
</gene>
<dbReference type="RefSeq" id="WP_017432967.1">
    <property type="nucleotide sequence ID" value="NZ_CP021075.1"/>
</dbReference>
<dbReference type="EMBL" id="CP065600">
    <property type="protein sequence ID" value="QPQ89482.1"/>
    <property type="molecule type" value="Genomic_DNA"/>
</dbReference>
<accession>A0AAQ0BRY4</accession>
<evidence type="ECO:0000313" key="1">
    <source>
        <dbReference type="EMBL" id="QPQ89482.1"/>
    </source>
</evidence>
<name>A0AAQ0BRY4_BURGL</name>
<reference evidence="1 3" key="1">
    <citation type="submission" date="2020-12" db="EMBL/GenBank/DDBJ databases">
        <title>FDA dAtabase for Regulatory Grade micrObial Sequences (FDA-ARGOS): Supporting development and validation of Infectious Disease Dx tests.</title>
        <authorList>
            <person name="Minogue T."/>
            <person name="Wolcott M."/>
            <person name="Wasieloski L."/>
            <person name="Aguilar W."/>
            <person name="Moore D."/>
            <person name="Jaissle J."/>
            <person name="Tallon L."/>
            <person name="Sadzewicz L."/>
            <person name="Zhao X."/>
            <person name="Boylan J."/>
            <person name="Ott S."/>
            <person name="Bowen H."/>
            <person name="Vavikolanu K."/>
            <person name="Mehta A."/>
            <person name="Aluvathingal J."/>
            <person name="Nadendla S."/>
            <person name="Yan Y."/>
            <person name="Sichtig H."/>
        </authorList>
    </citation>
    <scope>NUCLEOTIDE SEQUENCE [LARGE SCALE GENOMIC DNA]</scope>
    <source>
        <strain evidence="1 3">FDAARGOS_949</strain>
    </source>
</reference>
<proteinExistence type="predicted"/>
<evidence type="ECO:0000313" key="4">
    <source>
        <dbReference type="Proteomes" id="UP001056386"/>
    </source>
</evidence>
<dbReference type="EMBL" id="CP099583">
    <property type="protein sequence ID" value="USS42383.1"/>
    <property type="molecule type" value="Genomic_DNA"/>
</dbReference>
<reference evidence="2" key="2">
    <citation type="submission" date="2022-06" db="EMBL/GenBank/DDBJ databases">
        <title>Draft genome sequence of Burkholderia glumae strain GR20004 isolated from rice panicle showing bacterial panicle blight.</title>
        <authorList>
            <person name="Choi S.Y."/>
            <person name="Lee Y.H."/>
        </authorList>
    </citation>
    <scope>NUCLEOTIDE SEQUENCE</scope>
    <source>
        <strain evidence="2">GR20004</strain>
    </source>
</reference>
<sequence>MNETSRSNTDAIGTAAGHRLALRLIAHIGGRTAGFRTRTSHLDKLETTPAAGAAYRFTREGRCRNRRIADACPSARGASPSRFAMCVRQVRPAPSRTIASAPAARSGHA</sequence>